<dbReference type="OrthoDB" id="1036397at2"/>
<dbReference type="EMBL" id="RIAR02000001">
    <property type="protein sequence ID" value="NSL88471.1"/>
    <property type="molecule type" value="Genomic_DNA"/>
</dbReference>
<name>A0A3S1JAR2_9BACT</name>
<dbReference type="RefSeq" id="WP_127044287.1">
    <property type="nucleotide sequence ID" value="NZ_JAABOK010000002.1"/>
</dbReference>
<gene>
    <name evidence="1" type="ORF">ECE50_016645</name>
</gene>
<keyword evidence="2" id="KW-1185">Reference proteome</keyword>
<accession>A0A3S1JAR2</accession>
<comment type="caution">
    <text evidence="1">The sequence shown here is derived from an EMBL/GenBank/DDBJ whole genome shotgun (WGS) entry which is preliminary data.</text>
</comment>
<proteinExistence type="predicted"/>
<dbReference type="AlphaFoldDB" id="A0A3S1JAR2"/>
<evidence type="ECO:0000313" key="2">
    <source>
        <dbReference type="Proteomes" id="UP000281028"/>
    </source>
</evidence>
<reference evidence="1" key="1">
    <citation type="submission" date="2020-05" db="EMBL/GenBank/DDBJ databases">
        <title>Chitinophaga laudate sp. nov., isolated from a tropical peat swamp.</title>
        <authorList>
            <person name="Goh C.B.S."/>
            <person name="Lee M.S."/>
            <person name="Parimannan S."/>
            <person name="Pasbakhsh P."/>
            <person name="Yule C.M."/>
            <person name="Rajandas H."/>
            <person name="Loke S."/>
            <person name="Croft L."/>
            <person name="Tan J.B.L."/>
        </authorList>
    </citation>
    <scope>NUCLEOTIDE SEQUENCE</scope>
    <source>
        <strain evidence="1">Mgbs1</strain>
    </source>
</reference>
<dbReference type="Proteomes" id="UP000281028">
    <property type="component" value="Unassembled WGS sequence"/>
</dbReference>
<sequence>MIGIFKTNISSPQEKQQMIHAIESQFIVGSCHVDIEDCDKVLRIAGLQVEENIIIDFVKNQGFLCEVLE</sequence>
<protein>
    <submittedName>
        <fullName evidence="1">Uncharacterized protein</fullName>
    </submittedName>
</protein>
<evidence type="ECO:0000313" key="1">
    <source>
        <dbReference type="EMBL" id="NSL88471.1"/>
    </source>
</evidence>
<organism evidence="1 2">
    <name type="scientific">Chitinophaga solisilvae</name>
    <dbReference type="NCBI Taxonomy" id="1233460"/>
    <lineage>
        <taxon>Bacteria</taxon>
        <taxon>Pseudomonadati</taxon>
        <taxon>Bacteroidota</taxon>
        <taxon>Chitinophagia</taxon>
        <taxon>Chitinophagales</taxon>
        <taxon>Chitinophagaceae</taxon>
        <taxon>Chitinophaga</taxon>
    </lineage>
</organism>